<organism evidence="2 3">
    <name type="scientific">Panicum virgatum</name>
    <name type="common">Blackwell switchgrass</name>
    <dbReference type="NCBI Taxonomy" id="38727"/>
    <lineage>
        <taxon>Eukaryota</taxon>
        <taxon>Viridiplantae</taxon>
        <taxon>Streptophyta</taxon>
        <taxon>Embryophyta</taxon>
        <taxon>Tracheophyta</taxon>
        <taxon>Spermatophyta</taxon>
        <taxon>Magnoliopsida</taxon>
        <taxon>Liliopsida</taxon>
        <taxon>Poales</taxon>
        <taxon>Poaceae</taxon>
        <taxon>PACMAD clade</taxon>
        <taxon>Panicoideae</taxon>
        <taxon>Panicodae</taxon>
        <taxon>Paniceae</taxon>
        <taxon>Panicinae</taxon>
        <taxon>Panicum</taxon>
        <taxon>Panicum sect. Hiantes</taxon>
    </lineage>
</organism>
<keyword evidence="3" id="KW-1185">Reference proteome</keyword>
<sequence>RRLGRTQPPAAASPFPIPPRRAAAGAGYRKSVRPARRAAAGQLFSSSSPGGRGRKGCWGLAAGRAVTAPAAPARPDPGPSWPDPVAAVVDPWGRRGPRRRRLTPGGGAAGLLRLLCCGGAWGAGAVGVPAAPRRRGRRWPAWSGRLRRGGAGRRRLGGPRTIPKGHFIWDQMYYIPRKGGSDFRHLTSYEGLAWDKLLWCLFRSYMNPRLRPNLSG</sequence>
<feature type="compositionally biased region" description="Low complexity" evidence="1">
    <location>
        <begin position="8"/>
        <end position="26"/>
    </location>
</feature>
<feature type="region of interest" description="Disordered" evidence="1">
    <location>
        <begin position="69"/>
        <end position="103"/>
    </location>
</feature>
<feature type="non-terminal residue" evidence="2">
    <location>
        <position position="1"/>
    </location>
</feature>
<feature type="region of interest" description="Disordered" evidence="1">
    <location>
        <begin position="1"/>
        <end position="56"/>
    </location>
</feature>
<protein>
    <submittedName>
        <fullName evidence="2">Uncharacterized protein</fullName>
    </submittedName>
</protein>
<evidence type="ECO:0000313" key="2">
    <source>
        <dbReference type="EMBL" id="KAG2569687.1"/>
    </source>
</evidence>
<feature type="compositionally biased region" description="Pro residues" evidence="1">
    <location>
        <begin position="72"/>
        <end position="82"/>
    </location>
</feature>
<dbReference type="Proteomes" id="UP000823388">
    <property type="component" value="Chromosome 7N"/>
</dbReference>
<gene>
    <name evidence="2" type="ORF">PVAP13_7NG435345</name>
</gene>
<evidence type="ECO:0000256" key="1">
    <source>
        <dbReference type="SAM" id="MobiDB-lite"/>
    </source>
</evidence>
<name>A0A8T0Q436_PANVG</name>
<accession>A0A8T0Q436</accession>
<comment type="caution">
    <text evidence="2">The sequence shown here is derived from an EMBL/GenBank/DDBJ whole genome shotgun (WGS) entry which is preliminary data.</text>
</comment>
<reference evidence="2" key="1">
    <citation type="submission" date="2020-05" db="EMBL/GenBank/DDBJ databases">
        <title>WGS assembly of Panicum virgatum.</title>
        <authorList>
            <person name="Lovell J.T."/>
            <person name="Jenkins J."/>
            <person name="Shu S."/>
            <person name="Juenger T.E."/>
            <person name="Schmutz J."/>
        </authorList>
    </citation>
    <scope>NUCLEOTIDE SEQUENCE</scope>
    <source>
        <strain evidence="2">AP13</strain>
    </source>
</reference>
<evidence type="ECO:0000313" key="3">
    <source>
        <dbReference type="Proteomes" id="UP000823388"/>
    </source>
</evidence>
<dbReference type="AlphaFoldDB" id="A0A8T0Q436"/>
<dbReference type="EMBL" id="CM029050">
    <property type="protein sequence ID" value="KAG2569687.1"/>
    <property type="molecule type" value="Genomic_DNA"/>
</dbReference>
<proteinExistence type="predicted"/>